<comment type="caution">
    <text evidence="4">The sequence shown here is derived from an EMBL/GenBank/DDBJ whole genome shotgun (WGS) entry which is preliminary data.</text>
</comment>
<name>A0A849BVA3_9NOCA</name>
<dbReference type="SUPFAM" id="SSF53187">
    <property type="entry name" value="Zn-dependent exopeptidases"/>
    <property type="match status" value="1"/>
</dbReference>
<dbReference type="GO" id="GO:0050118">
    <property type="term" value="F:N-acetyldiaminopimelate deacetylase activity"/>
    <property type="evidence" value="ECO:0007669"/>
    <property type="project" value="UniProtKB-ARBA"/>
</dbReference>
<dbReference type="Gene3D" id="3.30.70.360">
    <property type="match status" value="1"/>
</dbReference>
<dbReference type="PANTHER" id="PTHR11014">
    <property type="entry name" value="PEPTIDASE M20 FAMILY MEMBER"/>
    <property type="match status" value="1"/>
</dbReference>
<dbReference type="InterPro" id="IPR017439">
    <property type="entry name" value="Amidohydrolase"/>
</dbReference>
<dbReference type="PANTHER" id="PTHR11014:SF63">
    <property type="entry name" value="METALLOPEPTIDASE, PUTATIVE (AFU_ORTHOLOGUE AFUA_6G09600)-RELATED"/>
    <property type="match status" value="1"/>
</dbReference>
<evidence type="ECO:0000256" key="2">
    <source>
        <dbReference type="PIRSR" id="PIRSR005962-1"/>
    </source>
</evidence>
<sequence length="422" mass="44097">MSDVTAINSALAGLDAIRSDLADFYRDLHTHPELSGAEHRTADEVAKRATALGYQVTTGVGGTGVVAVLANGTGPTVLLRADFDALPIREATGLPYASQADLVMHACGHDMHATCLLGALKLLADARHSWSGTVLAVFQPAEETGRGAQAMVDDGLFDRFGKPDIVLAQHTAPFPVGVVGGHGGTAAAATDALRIIMHGHGGHGSRPEVTIDPVVMAAATVMRLQTIVSREVAADDAAVVTVGMMRAGTKDNIIPDDAELRLNIRTFTPETRAKVLAAVDRIVQAEAAAAGAEWKPDTTVIDAFPVLVNDIDATRRTMAAFGEIFGPDKVFDPGRLTGSEDVGTFATAAGAPICFWLFGVLDPELFGSTDVVEILHDIMTGQVDLKTIPGPHTATYAPVIDPSITIGVTAMTTAALTWLGTR</sequence>
<dbReference type="InterPro" id="IPR002933">
    <property type="entry name" value="Peptidase_M20"/>
</dbReference>
<evidence type="ECO:0000256" key="1">
    <source>
        <dbReference type="ARBA" id="ARBA00022801"/>
    </source>
</evidence>
<dbReference type="EMBL" id="JABELX010000004">
    <property type="protein sequence ID" value="NNH70523.1"/>
    <property type="molecule type" value="Genomic_DNA"/>
</dbReference>
<dbReference type="InterPro" id="IPR011650">
    <property type="entry name" value="Peptidase_M20_dimer"/>
</dbReference>
<evidence type="ECO:0000259" key="3">
    <source>
        <dbReference type="Pfam" id="PF07687"/>
    </source>
</evidence>
<dbReference type="InterPro" id="IPR036264">
    <property type="entry name" value="Bact_exopeptidase_dim_dom"/>
</dbReference>
<keyword evidence="2" id="KW-0464">Manganese</keyword>
<protein>
    <submittedName>
        <fullName evidence="4">Amidohydrolase</fullName>
    </submittedName>
</protein>
<dbReference type="NCBIfam" id="TIGR01891">
    <property type="entry name" value="amidohydrolases"/>
    <property type="match status" value="1"/>
</dbReference>
<dbReference type="GO" id="GO:0019877">
    <property type="term" value="P:diaminopimelate biosynthetic process"/>
    <property type="evidence" value="ECO:0007669"/>
    <property type="project" value="UniProtKB-ARBA"/>
</dbReference>
<dbReference type="GO" id="GO:0046872">
    <property type="term" value="F:metal ion binding"/>
    <property type="evidence" value="ECO:0007669"/>
    <property type="project" value="UniProtKB-KW"/>
</dbReference>
<evidence type="ECO:0000313" key="5">
    <source>
        <dbReference type="Proteomes" id="UP000586827"/>
    </source>
</evidence>
<feature type="binding site" evidence="2">
    <location>
        <position position="107"/>
    </location>
    <ligand>
        <name>Mn(2+)</name>
        <dbReference type="ChEBI" id="CHEBI:29035"/>
        <label>2</label>
    </ligand>
</feature>
<keyword evidence="2" id="KW-0479">Metal-binding</keyword>
<comment type="cofactor">
    <cofactor evidence="2">
        <name>Mn(2+)</name>
        <dbReference type="ChEBI" id="CHEBI:29035"/>
    </cofactor>
    <text evidence="2">The Mn(2+) ion enhances activity.</text>
</comment>
<reference evidence="4 5" key="1">
    <citation type="submission" date="2020-05" db="EMBL/GenBank/DDBJ databases">
        <title>MicrobeNet Type strains.</title>
        <authorList>
            <person name="Nicholson A.C."/>
        </authorList>
    </citation>
    <scope>NUCLEOTIDE SEQUENCE [LARGE SCALE GENOMIC DNA]</scope>
    <source>
        <strain evidence="4 5">JCM 3224</strain>
    </source>
</reference>
<feature type="domain" description="Peptidase M20 dimerisation" evidence="3">
    <location>
        <begin position="193"/>
        <end position="288"/>
    </location>
</feature>
<dbReference type="Pfam" id="PF07687">
    <property type="entry name" value="M20_dimer"/>
    <property type="match status" value="1"/>
</dbReference>
<dbReference type="Proteomes" id="UP000586827">
    <property type="component" value="Unassembled WGS sequence"/>
</dbReference>
<feature type="binding site" evidence="2">
    <location>
        <position position="143"/>
    </location>
    <ligand>
        <name>Mn(2+)</name>
        <dbReference type="ChEBI" id="CHEBI:29035"/>
        <label>2</label>
    </ligand>
</feature>
<evidence type="ECO:0000313" key="4">
    <source>
        <dbReference type="EMBL" id="NNH70523.1"/>
    </source>
</evidence>
<feature type="binding site" evidence="2">
    <location>
        <position position="170"/>
    </location>
    <ligand>
        <name>Mn(2+)</name>
        <dbReference type="ChEBI" id="CHEBI:29035"/>
        <label>2</label>
    </ligand>
</feature>
<gene>
    <name evidence="4" type="ORF">HLB23_11720</name>
</gene>
<proteinExistence type="predicted"/>
<dbReference type="Gene3D" id="3.40.630.10">
    <property type="entry name" value="Zn peptidases"/>
    <property type="match status" value="1"/>
</dbReference>
<organism evidence="4 5">
    <name type="scientific">Nocardia uniformis</name>
    <dbReference type="NCBI Taxonomy" id="53432"/>
    <lineage>
        <taxon>Bacteria</taxon>
        <taxon>Bacillati</taxon>
        <taxon>Actinomycetota</taxon>
        <taxon>Actinomycetes</taxon>
        <taxon>Mycobacteriales</taxon>
        <taxon>Nocardiaceae</taxon>
        <taxon>Nocardia</taxon>
    </lineage>
</organism>
<dbReference type="Pfam" id="PF01546">
    <property type="entry name" value="Peptidase_M20"/>
    <property type="match status" value="1"/>
</dbReference>
<keyword evidence="1 4" id="KW-0378">Hydrolase</keyword>
<dbReference type="PIRSF" id="PIRSF005962">
    <property type="entry name" value="Pept_M20D_amidohydro"/>
    <property type="match status" value="1"/>
</dbReference>
<dbReference type="FunFam" id="3.30.70.360:FF:000001">
    <property type="entry name" value="N-acetyldiaminopimelate deacetylase"/>
    <property type="match status" value="1"/>
</dbReference>
<keyword evidence="5" id="KW-1185">Reference proteome</keyword>
<accession>A0A849BVA3</accession>
<feature type="binding site" evidence="2">
    <location>
        <position position="109"/>
    </location>
    <ligand>
        <name>Mn(2+)</name>
        <dbReference type="ChEBI" id="CHEBI:29035"/>
        <label>2</label>
    </ligand>
</feature>
<dbReference type="SUPFAM" id="SSF55031">
    <property type="entry name" value="Bacterial exopeptidase dimerisation domain"/>
    <property type="match status" value="1"/>
</dbReference>
<dbReference type="AlphaFoldDB" id="A0A849BVA3"/>